<dbReference type="Proteomes" id="UP000672657">
    <property type="component" value="Unassembled WGS sequence"/>
</dbReference>
<accession>A0ABM8TUC0</accession>
<proteinExistence type="inferred from homology"/>
<feature type="chain" id="PRO_5047316517" description="Extra-cytoplasmic solute receptor" evidence="2">
    <location>
        <begin position="29"/>
        <end position="329"/>
    </location>
</feature>
<dbReference type="InterPro" id="IPR005064">
    <property type="entry name" value="BUG"/>
</dbReference>
<dbReference type="RefSeq" id="WP_244874189.1">
    <property type="nucleotide sequence ID" value="NZ_CAJPVI010000072.1"/>
</dbReference>
<name>A0ABM8TUC0_9BURK</name>
<dbReference type="PANTHER" id="PTHR42928:SF5">
    <property type="entry name" value="BLR1237 PROTEIN"/>
    <property type="match status" value="1"/>
</dbReference>
<dbReference type="PIRSF" id="PIRSF017082">
    <property type="entry name" value="YflP"/>
    <property type="match status" value="1"/>
</dbReference>
<feature type="signal peptide" evidence="2">
    <location>
        <begin position="1"/>
        <end position="28"/>
    </location>
</feature>
<dbReference type="PANTHER" id="PTHR42928">
    <property type="entry name" value="TRICARBOXYLATE-BINDING PROTEIN"/>
    <property type="match status" value="1"/>
</dbReference>
<reference evidence="3 4" key="1">
    <citation type="submission" date="2021-03" db="EMBL/GenBank/DDBJ databases">
        <authorList>
            <person name="Peeters C."/>
        </authorList>
    </citation>
    <scope>NUCLEOTIDE SEQUENCE [LARGE SCALE GENOMIC DNA]</scope>
    <source>
        <strain evidence="3 4">LMG 26411</strain>
    </source>
</reference>
<dbReference type="CDD" id="cd07012">
    <property type="entry name" value="PBP2_Bug_TTT"/>
    <property type="match status" value="1"/>
</dbReference>
<organism evidence="3 4">
    <name type="scientific">Cupriavidus numazuensis</name>
    <dbReference type="NCBI Taxonomy" id="221992"/>
    <lineage>
        <taxon>Bacteria</taxon>
        <taxon>Pseudomonadati</taxon>
        <taxon>Pseudomonadota</taxon>
        <taxon>Betaproteobacteria</taxon>
        <taxon>Burkholderiales</taxon>
        <taxon>Burkholderiaceae</taxon>
        <taxon>Cupriavidus</taxon>
    </lineage>
</organism>
<comment type="similarity">
    <text evidence="1">Belongs to the UPF0065 (bug) family.</text>
</comment>
<gene>
    <name evidence="3" type="ORF">LMG26411_07249</name>
</gene>
<evidence type="ECO:0000313" key="4">
    <source>
        <dbReference type="Proteomes" id="UP000672657"/>
    </source>
</evidence>
<dbReference type="EMBL" id="CAJPVI010000072">
    <property type="protein sequence ID" value="CAG2160132.1"/>
    <property type="molecule type" value="Genomic_DNA"/>
</dbReference>
<evidence type="ECO:0000256" key="2">
    <source>
        <dbReference type="SAM" id="SignalP"/>
    </source>
</evidence>
<sequence>MNHQPGRRRILCAALSTLTLASTLPAMAWAQADYPARPVTLVVSFPPGSGADTTARIYAKRLQEITKQSFVVENRPGGESFIAAQAVARAKPDGYTLFFSSNALTLHPALFKRLPYDPVGDFAPVALASRGTNVIVVATGSPYKNFGDLVSAAKKQPNAVTFGAGGQGYRVYVELLAESVGVKFQDVPYKGAGPALMDAAAGVVDFSIGDPSAVASLVKGGKLRALAVAADKRHPMLPEVPTGRELGAPAFEIYSWTALYAPAKTPQPVIEKLAGWMRMANNNPETAAAMEKLGIEVFSGGPDDLRRFQATETERWKRTVARAGIQPAE</sequence>
<evidence type="ECO:0008006" key="5">
    <source>
        <dbReference type="Google" id="ProtNLM"/>
    </source>
</evidence>
<dbReference type="Pfam" id="PF03401">
    <property type="entry name" value="TctC"/>
    <property type="match status" value="1"/>
</dbReference>
<evidence type="ECO:0000256" key="1">
    <source>
        <dbReference type="ARBA" id="ARBA00006987"/>
    </source>
</evidence>
<comment type="caution">
    <text evidence="3">The sequence shown here is derived from an EMBL/GenBank/DDBJ whole genome shotgun (WGS) entry which is preliminary data.</text>
</comment>
<dbReference type="InterPro" id="IPR006311">
    <property type="entry name" value="TAT_signal"/>
</dbReference>
<keyword evidence="4" id="KW-1185">Reference proteome</keyword>
<protein>
    <recommendedName>
        <fullName evidence="5">Extra-cytoplasmic solute receptor</fullName>
    </recommendedName>
</protein>
<dbReference type="PROSITE" id="PS51318">
    <property type="entry name" value="TAT"/>
    <property type="match status" value="1"/>
</dbReference>
<keyword evidence="2" id="KW-0732">Signal</keyword>
<dbReference type="InterPro" id="IPR042100">
    <property type="entry name" value="Bug_dom1"/>
</dbReference>
<dbReference type="Gene3D" id="3.40.190.10">
    <property type="entry name" value="Periplasmic binding protein-like II"/>
    <property type="match status" value="1"/>
</dbReference>
<dbReference type="SUPFAM" id="SSF53850">
    <property type="entry name" value="Periplasmic binding protein-like II"/>
    <property type="match status" value="1"/>
</dbReference>
<evidence type="ECO:0000313" key="3">
    <source>
        <dbReference type="EMBL" id="CAG2160132.1"/>
    </source>
</evidence>
<dbReference type="Gene3D" id="3.40.190.150">
    <property type="entry name" value="Bordetella uptake gene, domain 1"/>
    <property type="match status" value="1"/>
</dbReference>